<gene>
    <name evidence="7" type="ORF">PFISCL1PPCAC_26023</name>
</gene>
<dbReference type="Proteomes" id="UP001432322">
    <property type="component" value="Unassembled WGS sequence"/>
</dbReference>
<dbReference type="GO" id="GO:0006508">
    <property type="term" value="P:proteolysis"/>
    <property type="evidence" value="ECO:0007669"/>
    <property type="project" value="UniProtKB-KW"/>
</dbReference>
<name>A0AAV5WR05_9BILA</name>
<accession>A0AAV5WR05</accession>
<dbReference type="InterPro" id="IPR039417">
    <property type="entry name" value="Peptidase_C1A_papain-like"/>
</dbReference>
<dbReference type="SUPFAM" id="SSF54001">
    <property type="entry name" value="Cysteine proteinases"/>
    <property type="match status" value="1"/>
</dbReference>
<dbReference type="PROSITE" id="PS00639">
    <property type="entry name" value="THIOL_PROTEASE_HIS"/>
    <property type="match status" value="1"/>
</dbReference>
<keyword evidence="4" id="KW-0788">Thiol protease</keyword>
<dbReference type="Gene3D" id="3.90.70.10">
    <property type="entry name" value="Cysteine proteinases"/>
    <property type="match status" value="1"/>
</dbReference>
<keyword evidence="3" id="KW-0378">Hydrolase</keyword>
<reference evidence="7" key="1">
    <citation type="submission" date="2023-10" db="EMBL/GenBank/DDBJ databases">
        <title>Genome assembly of Pristionchus species.</title>
        <authorList>
            <person name="Yoshida K."/>
            <person name="Sommer R.J."/>
        </authorList>
    </citation>
    <scope>NUCLEOTIDE SEQUENCE</scope>
    <source>
        <strain evidence="7">RS5133</strain>
    </source>
</reference>
<dbReference type="InterPro" id="IPR000169">
    <property type="entry name" value="Pept_cys_AS"/>
</dbReference>
<keyword evidence="8" id="KW-1185">Reference proteome</keyword>
<evidence type="ECO:0000256" key="4">
    <source>
        <dbReference type="ARBA" id="ARBA00022807"/>
    </source>
</evidence>
<comment type="similarity">
    <text evidence="1">Belongs to the peptidase C1 family.</text>
</comment>
<dbReference type="SMART" id="SM00645">
    <property type="entry name" value="Pept_C1"/>
    <property type="match status" value="1"/>
</dbReference>
<dbReference type="InterPro" id="IPR038765">
    <property type="entry name" value="Papain-like_cys_pep_sf"/>
</dbReference>
<dbReference type="InterPro" id="IPR013128">
    <property type="entry name" value="Peptidase_C1A"/>
</dbReference>
<comment type="caution">
    <text evidence="7">The sequence shown here is derived from an EMBL/GenBank/DDBJ whole genome shotgun (WGS) entry which is preliminary data.</text>
</comment>
<evidence type="ECO:0000313" key="7">
    <source>
        <dbReference type="EMBL" id="GMT34726.1"/>
    </source>
</evidence>
<dbReference type="PROSITE" id="PS00139">
    <property type="entry name" value="THIOL_PROTEASE_CYS"/>
    <property type="match status" value="1"/>
</dbReference>
<keyword evidence="5" id="KW-1015">Disulfide bond</keyword>
<evidence type="ECO:0000259" key="6">
    <source>
        <dbReference type="SMART" id="SM00645"/>
    </source>
</evidence>
<keyword evidence="2" id="KW-0645">Protease</keyword>
<evidence type="ECO:0000256" key="3">
    <source>
        <dbReference type="ARBA" id="ARBA00022801"/>
    </source>
</evidence>
<evidence type="ECO:0000313" key="8">
    <source>
        <dbReference type="Proteomes" id="UP001432322"/>
    </source>
</evidence>
<dbReference type="GO" id="GO:0008234">
    <property type="term" value="F:cysteine-type peptidase activity"/>
    <property type="evidence" value="ECO:0007669"/>
    <property type="project" value="UniProtKB-KW"/>
</dbReference>
<evidence type="ECO:0000256" key="2">
    <source>
        <dbReference type="ARBA" id="ARBA00022670"/>
    </source>
</evidence>
<dbReference type="AlphaFoldDB" id="A0AAV5WR05"/>
<dbReference type="EMBL" id="BTSY01000006">
    <property type="protein sequence ID" value="GMT34726.1"/>
    <property type="molecule type" value="Genomic_DNA"/>
</dbReference>
<dbReference type="PROSITE" id="PS00640">
    <property type="entry name" value="THIOL_PROTEASE_ASN"/>
    <property type="match status" value="1"/>
</dbReference>
<organism evidence="7 8">
    <name type="scientific">Pristionchus fissidentatus</name>
    <dbReference type="NCBI Taxonomy" id="1538716"/>
    <lineage>
        <taxon>Eukaryota</taxon>
        <taxon>Metazoa</taxon>
        <taxon>Ecdysozoa</taxon>
        <taxon>Nematoda</taxon>
        <taxon>Chromadorea</taxon>
        <taxon>Rhabditida</taxon>
        <taxon>Rhabditina</taxon>
        <taxon>Diplogasteromorpha</taxon>
        <taxon>Diplogasteroidea</taxon>
        <taxon>Neodiplogasteridae</taxon>
        <taxon>Pristionchus</taxon>
    </lineage>
</organism>
<dbReference type="CDD" id="cd02248">
    <property type="entry name" value="Peptidase_C1A"/>
    <property type="match status" value="1"/>
</dbReference>
<dbReference type="PRINTS" id="PR00705">
    <property type="entry name" value="PAPAIN"/>
</dbReference>
<evidence type="ECO:0000256" key="5">
    <source>
        <dbReference type="ARBA" id="ARBA00023157"/>
    </source>
</evidence>
<dbReference type="InterPro" id="IPR025661">
    <property type="entry name" value="Pept_asp_AS"/>
</dbReference>
<protein>
    <recommendedName>
        <fullName evidence="6">Peptidase C1A papain C-terminal domain-containing protein</fullName>
    </recommendedName>
</protein>
<proteinExistence type="inferred from homology"/>
<dbReference type="PANTHER" id="PTHR12411">
    <property type="entry name" value="CYSTEINE PROTEASE FAMILY C1-RELATED"/>
    <property type="match status" value="1"/>
</dbReference>
<dbReference type="Pfam" id="PF00112">
    <property type="entry name" value="Peptidase_C1"/>
    <property type="match status" value="1"/>
</dbReference>
<sequence length="369" mass="41331">LFTALKEAKSAPKDAEMEIFIVNVEEAAAPEESSRLSYCILLKAAAFCTLCICFSFVLIHCLVTERETIQDEFDRFVKKFGKTYETELQLEEAYDNFRINLWELSLERKKQPDVEFDVHEWMDVPSENIREKFFLGDESLPKLEGIARFEGFEESVNRPAEHSWRSKATPAKNQGSCGSCWAFATVAAVETANAIAGNPLIGLSEQEMIECDTRNSGCRGGVRSYAMSFVVQTGLVPDSSYPYTGKEGEQCHIGNATRVHIKDFRLLSQSEDAMADWLFKTGPITFGMNVTKSLYAYRSGVFRPTEADCQTKSDGSHAVTLMGYGSERGQDYWLVKNSWGDYWGDSGYFKLARGANVCGMANNVVAPMF</sequence>
<evidence type="ECO:0000256" key="1">
    <source>
        <dbReference type="ARBA" id="ARBA00008455"/>
    </source>
</evidence>
<dbReference type="InterPro" id="IPR025660">
    <property type="entry name" value="Pept_his_AS"/>
</dbReference>
<feature type="domain" description="Peptidase C1A papain C-terminal" evidence="6">
    <location>
        <begin position="158"/>
        <end position="368"/>
    </location>
</feature>
<dbReference type="InterPro" id="IPR000668">
    <property type="entry name" value="Peptidase_C1A_C"/>
</dbReference>
<feature type="non-terminal residue" evidence="7">
    <location>
        <position position="1"/>
    </location>
</feature>